<dbReference type="Gene3D" id="2.60.98.20">
    <property type="entry name" value="Flagellar hook protein FlgE"/>
    <property type="match status" value="1"/>
</dbReference>
<evidence type="ECO:0000313" key="11">
    <source>
        <dbReference type="Proteomes" id="UP000004662"/>
    </source>
</evidence>
<dbReference type="InterPro" id="IPR019776">
    <property type="entry name" value="Flagellar_basal_body_rod_CS"/>
</dbReference>
<dbReference type="Pfam" id="PF22692">
    <property type="entry name" value="LlgE_F_G_D1"/>
    <property type="match status" value="1"/>
</dbReference>
<evidence type="ECO:0000256" key="1">
    <source>
        <dbReference type="ARBA" id="ARBA00004117"/>
    </source>
</evidence>
<comment type="function">
    <text evidence="5">A flexible structure which links the flagellar filament to the drive apparatus in the basal body.</text>
</comment>
<dbReference type="GO" id="GO:0009425">
    <property type="term" value="C:bacterial-type flagellum basal body"/>
    <property type="evidence" value="ECO:0007669"/>
    <property type="project" value="UniProtKB-SubCell"/>
</dbReference>
<dbReference type="Pfam" id="PF00460">
    <property type="entry name" value="Flg_bb_rod"/>
    <property type="match status" value="1"/>
</dbReference>
<dbReference type="GO" id="GO:0009424">
    <property type="term" value="C:bacterial-type flagellum hook"/>
    <property type="evidence" value="ECO:0007669"/>
    <property type="project" value="TreeGrafter"/>
</dbReference>
<keyword evidence="11" id="KW-1185">Reference proteome</keyword>
<dbReference type="eggNOG" id="COG1749">
    <property type="taxonomic scope" value="Bacteria"/>
</dbReference>
<evidence type="ECO:0000256" key="3">
    <source>
        <dbReference type="ARBA" id="ARBA00019015"/>
    </source>
</evidence>
<dbReference type="HOGENOM" id="CLU_013687_2_1_7"/>
<dbReference type="Proteomes" id="UP000004662">
    <property type="component" value="Chromosome"/>
</dbReference>
<dbReference type="PANTHER" id="PTHR30435:SF1">
    <property type="entry name" value="FLAGELLAR HOOK PROTEIN FLGE"/>
    <property type="match status" value="1"/>
</dbReference>
<accession>G7QCT3</accession>
<feature type="domain" description="Flagellar basal-body/hook protein C-terminal" evidence="7">
    <location>
        <begin position="507"/>
        <end position="549"/>
    </location>
</feature>
<keyword evidence="10" id="KW-0969">Cilium</keyword>
<dbReference type="InterPro" id="IPR001444">
    <property type="entry name" value="Flag_bb_rod_N"/>
</dbReference>
<gene>
    <name evidence="10" type="ORF">DFW101_0222</name>
</gene>
<dbReference type="AlphaFoldDB" id="G7QCT3"/>
<dbReference type="InterPro" id="IPR053967">
    <property type="entry name" value="LlgE_F_G-like_D1"/>
</dbReference>
<dbReference type="InterPro" id="IPR011491">
    <property type="entry name" value="FlgE_D2"/>
</dbReference>
<keyword evidence="4 5" id="KW-0975">Bacterial flagellum</keyword>
<keyword evidence="10" id="KW-0966">Cell projection</keyword>
<sequence length="551" mass="57797">MAVGLGTSMWSGVSGLLANSTKMSTIGNNLANVNTVGFKGARTDFMDLMSANIGTAAGDKQIGRGVRVGTVVSDYSQGGLETTSNSLDMAINGNGFFMVKQKSQVGSNGKMLNTGNQTNYYSRAGNFSFDSDGYLVTPQGLAVQGWKVDQERIDAANASGTVLSQTPVSGEIQDIRLSQFTSPAKATSSVTLITNLDSDTKSASTRSASNANYYYAMTESWDGTQDPAMPSTAYSYQTTVKVYDENGSPHTLTTYYDKVADVNGKEYWEYTVTCAPNEDGRVASNGTPFGGTEAAGLLMTGTMTFDSSGSMENMSAYTMKASNATPGDFDATQWTAADVSNGYPVFTANFKSVSNASFTNSTNNPLNIALNFGISNIAGFSAGASGSSLATAGHDPANLVHFNPSTMKVNSNVTTNYATSSSTVFSSQNGYTSGLLNNVSVDADGILTGSFSNGQTQKLWALALANFTNLQGLSREGSNLYAATLESGQGTTNRANTGSVGSISGNTLESSNVDMATEMVSMILTQRGFEANSKTITTVDSMLSEVIQLKR</sequence>
<dbReference type="OrthoDB" id="9804559at2"/>
<dbReference type="PROSITE" id="PS00588">
    <property type="entry name" value="FLAGELLA_BB_ROD"/>
    <property type="match status" value="1"/>
</dbReference>
<name>G7QCT3_9BACT</name>
<comment type="similarity">
    <text evidence="2 5">Belongs to the flagella basal body rod proteins family.</text>
</comment>
<dbReference type="RefSeq" id="WP_009179693.1">
    <property type="nucleotide sequence ID" value="NZ_CM001368.1"/>
</dbReference>
<evidence type="ECO:0000259" key="9">
    <source>
        <dbReference type="Pfam" id="PF22692"/>
    </source>
</evidence>
<evidence type="ECO:0000256" key="2">
    <source>
        <dbReference type="ARBA" id="ARBA00009677"/>
    </source>
</evidence>
<comment type="subcellular location">
    <subcellularLocation>
        <location evidence="1 5">Bacterial flagellum basal body</location>
    </subcellularLocation>
</comment>
<dbReference type="NCBIfam" id="TIGR03506">
    <property type="entry name" value="FlgEFG_subfam"/>
    <property type="match status" value="1"/>
</dbReference>
<dbReference type="EMBL" id="CM001368">
    <property type="protein sequence ID" value="EHJ46239.1"/>
    <property type="molecule type" value="Genomic_DNA"/>
</dbReference>
<reference evidence="11" key="1">
    <citation type="journal article" date="2015" name="Genome Announc.">
        <title>High-Quality Draft Genome Sequence of Desulfovibrio carbinoliphilus FW-101-2B, an Organic Acid-Oxidizing Sulfate-Reducing Bacterium Isolated from Uranium(VI)-Contaminated Groundwater.</title>
        <authorList>
            <person name="Ramsay B.D."/>
            <person name="Hwang C."/>
            <person name="Woo H.L."/>
            <person name="Carroll S.L."/>
            <person name="Lucas S."/>
            <person name="Han J."/>
            <person name="Lapidus A.L."/>
            <person name="Cheng J.F."/>
            <person name="Goodwin L.A."/>
            <person name="Pitluck S."/>
            <person name="Peters L."/>
            <person name="Chertkov O."/>
            <person name="Held B."/>
            <person name="Detter J.C."/>
            <person name="Han C.S."/>
            <person name="Tapia R."/>
            <person name="Land M.L."/>
            <person name="Hauser L.J."/>
            <person name="Kyrpides N.C."/>
            <person name="Ivanova N.N."/>
            <person name="Mikhailova N."/>
            <person name="Pagani I."/>
            <person name="Woyke T."/>
            <person name="Arkin A.P."/>
            <person name="Dehal P."/>
            <person name="Chivian D."/>
            <person name="Criddle C.S."/>
            <person name="Wu W."/>
            <person name="Chakraborty R."/>
            <person name="Hazen T.C."/>
            <person name="Fields M.W."/>
        </authorList>
    </citation>
    <scope>NUCLEOTIDE SEQUENCE [LARGE SCALE GENOMIC DNA]</scope>
    <source>
        <strain evidence="11">FW-101-2B</strain>
    </source>
</reference>
<dbReference type="PANTHER" id="PTHR30435">
    <property type="entry name" value="FLAGELLAR PROTEIN"/>
    <property type="match status" value="1"/>
</dbReference>
<dbReference type="GO" id="GO:0071978">
    <property type="term" value="P:bacterial-type flagellum-dependent swarming motility"/>
    <property type="evidence" value="ECO:0007669"/>
    <property type="project" value="TreeGrafter"/>
</dbReference>
<dbReference type="InterPro" id="IPR037925">
    <property type="entry name" value="FlgE/F/G-like"/>
</dbReference>
<proteinExistence type="inferred from homology"/>
<feature type="domain" description="Flagellar hook protein FlgE D2" evidence="8">
    <location>
        <begin position="225"/>
        <end position="431"/>
    </location>
</feature>
<evidence type="ECO:0000256" key="5">
    <source>
        <dbReference type="RuleBase" id="RU362116"/>
    </source>
</evidence>
<dbReference type="Pfam" id="PF07559">
    <property type="entry name" value="FlgE_D2"/>
    <property type="match status" value="1"/>
</dbReference>
<dbReference type="STRING" id="694327.DFW101_0222"/>
<dbReference type="SUPFAM" id="SSF117143">
    <property type="entry name" value="Flagellar hook protein flgE"/>
    <property type="match status" value="1"/>
</dbReference>
<evidence type="ECO:0000256" key="4">
    <source>
        <dbReference type="ARBA" id="ARBA00023143"/>
    </source>
</evidence>
<evidence type="ECO:0000259" key="6">
    <source>
        <dbReference type="Pfam" id="PF00460"/>
    </source>
</evidence>
<dbReference type="GO" id="GO:0005829">
    <property type="term" value="C:cytosol"/>
    <property type="evidence" value="ECO:0007669"/>
    <property type="project" value="TreeGrafter"/>
</dbReference>
<evidence type="ECO:0000259" key="7">
    <source>
        <dbReference type="Pfam" id="PF06429"/>
    </source>
</evidence>
<evidence type="ECO:0000313" key="10">
    <source>
        <dbReference type="EMBL" id="EHJ46239.1"/>
    </source>
</evidence>
<feature type="domain" description="Flagellar basal body rod protein N-terminal" evidence="6">
    <location>
        <begin position="12"/>
        <end position="39"/>
    </location>
</feature>
<dbReference type="Pfam" id="PF06429">
    <property type="entry name" value="Flg_bbr_C"/>
    <property type="match status" value="1"/>
</dbReference>
<evidence type="ECO:0000259" key="8">
    <source>
        <dbReference type="Pfam" id="PF07559"/>
    </source>
</evidence>
<keyword evidence="10" id="KW-0282">Flagellum</keyword>
<dbReference type="InterPro" id="IPR020013">
    <property type="entry name" value="Flagellar_FlgE/F/G"/>
</dbReference>
<feature type="domain" description="Flagellar hook protein FlgE/F/G-like D1" evidence="9">
    <location>
        <begin position="90"/>
        <end position="152"/>
    </location>
</feature>
<organism evidence="10 11">
    <name type="scientific">Solidesulfovibrio carbinoliphilus subsp. oakridgensis</name>
    <dbReference type="NCBI Taxonomy" id="694327"/>
    <lineage>
        <taxon>Bacteria</taxon>
        <taxon>Pseudomonadati</taxon>
        <taxon>Thermodesulfobacteriota</taxon>
        <taxon>Desulfovibrionia</taxon>
        <taxon>Desulfovibrionales</taxon>
        <taxon>Desulfovibrionaceae</taxon>
        <taxon>Solidesulfovibrio</taxon>
    </lineage>
</organism>
<dbReference type="InterPro" id="IPR037058">
    <property type="entry name" value="Falgellar_hook_FlgE_sf"/>
</dbReference>
<protein>
    <recommendedName>
        <fullName evidence="3 5">Flagellar hook protein FlgE</fullName>
    </recommendedName>
</protein>
<dbReference type="InterPro" id="IPR010930">
    <property type="entry name" value="Flg_bb/hook_C_dom"/>
</dbReference>